<evidence type="ECO:0000313" key="2">
    <source>
        <dbReference type="EMBL" id="VVC31379.1"/>
    </source>
</evidence>
<dbReference type="EMBL" id="CABPRJ010000949">
    <property type="protein sequence ID" value="VVC31379.1"/>
    <property type="molecule type" value="Genomic_DNA"/>
</dbReference>
<name>A0A5E4MGN5_9HEMI</name>
<feature type="region of interest" description="Disordered" evidence="1">
    <location>
        <begin position="26"/>
        <end position="71"/>
    </location>
</feature>
<protein>
    <submittedName>
        <fullName evidence="2">Uncharacterized protein</fullName>
    </submittedName>
</protein>
<evidence type="ECO:0000256" key="1">
    <source>
        <dbReference type="SAM" id="MobiDB-lite"/>
    </source>
</evidence>
<accession>A0A5E4MGN5</accession>
<sequence length="115" mass="12697">MDSSNQIAGSTFSVCELIRKFESIEQTTSQQLTNDANDLGMRSRGNDSSSGIGRKSGGNRMQPAKAMHGRRQIVPKTMVDLALDDFSFVCPCCNQCYRCPYAKNEPKGITISLRQ</sequence>
<feature type="compositionally biased region" description="Polar residues" evidence="1">
    <location>
        <begin position="26"/>
        <end position="36"/>
    </location>
</feature>
<proteinExistence type="predicted"/>
<dbReference type="AlphaFoldDB" id="A0A5E4MGN5"/>
<evidence type="ECO:0000313" key="3">
    <source>
        <dbReference type="Proteomes" id="UP000325440"/>
    </source>
</evidence>
<keyword evidence="3" id="KW-1185">Reference proteome</keyword>
<reference evidence="2 3" key="1">
    <citation type="submission" date="2019-08" db="EMBL/GenBank/DDBJ databases">
        <authorList>
            <person name="Alioto T."/>
            <person name="Alioto T."/>
            <person name="Gomez Garrido J."/>
        </authorList>
    </citation>
    <scope>NUCLEOTIDE SEQUENCE [LARGE SCALE GENOMIC DNA]</scope>
</reference>
<gene>
    <name evidence="2" type="ORF">CINCED_3A007661</name>
</gene>
<organism evidence="2 3">
    <name type="scientific">Cinara cedri</name>
    <dbReference type="NCBI Taxonomy" id="506608"/>
    <lineage>
        <taxon>Eukaryota</taxon>
        <taxon>Metazoa</taxon>
        <taxon>Ecdysozoa</taxon>
        <taxon>Arthropoda</taxon>
        <taxon>Hexapoda</taxon>
        <taxon>Insecta</taxon>
        <taxon>Pterygota</taxon>
        <taxon>Neoptera</taxon>
        <taxon>Paraneoptera</taxon>
        <taxon>Hemiptera</taxon>
        <taxon>Sternorrhyncha</taxon>
        <taxon>Aphidomorpha</taxon>
        <taxon>Aphidoidea</taxon>
        <taxon>Aphididae</taxon>
        <taxon>Lachninae</taxon>
        <taxon>Cinara</taxon>
    </lineage>
</organism>
<dbReference type="Proteomes" id="UP000325440">
    <property type="component" value="Unassembled WGS sequence"/>
</dbReference>